<dbReference type="InterPro" id="IPR019142">
    <property type="entry name" value="Dymeclin"/>
</dbReference>
<organism evidence="5 7">
    <name type="scientific">Nesidiocoris tenuis</name>
    <dbReference type="NCBI Taxonomy" id="355587"/>
    <lineage>
        <taxon>Eukaryota</taxon>
        <taxon>Metazoa</taxon>
        <taxon>Ecdysozoa</taxon>
        <taxon>Arthropoda</taxon>
        <taxon>Hexapoda</taxon>
        <taxon>Insecta</taxon>
        <taxon>Pterygota</taxon>
        <taxon>Neoptera</taxon>
        <taxon>Paraneoptera</taxon>
        <taxon>Hemiptera</taxon>
        <taxon>Heteroptera</taxon>
        <taxon>Panheteroptera</taxon>
        <taxon>Cimicomorpha</taxon>
        <taxon>Miridae</taxon>
        <taxon>Dicyphina</taxon>
        <taxon>Nesidiocoris</taxon>
    </lineage>
</organism>
<proteinExistence type="inferred from homology"/>
<keyword evidence="4" id="KW-0449">Lipoprotein</keyword>
<dbReference type="GO" id="GO:0007030">
    <property type="term" value="P:Golgi organization"/>
    <property type="evidence" value="ECO:0007669"/>
    <property type="project" value="TreeGrafter"/>
</dbReference>
<dbReference type="PANTHER" id="PTHR12895:SF9">
    <property type="entry name" value="DYMECLIN"/>
    <property type="match status" value="1"/>
</dbReference>
<dbReference type="GO" id="GO:0005794">
    <property type="term" value="C:Golgi apparatus"/>
    <property type="evidence" value="ECO:0007669"/>
    <property type="project" value="TreeGrafter"/>
</dbReference>
<sequence length="480" mass="55361">MGSSQSSQPFSPEQLSRYVSTEPIPPHDEFWKLFLQVDFSPLVGSNVETFFEKLNPACNTLLANNLKSGNVNSLINVFLLSIDKLVADCDNKTDLTCLLHYEIINALLVLLSLQLFTTENCYELVTYKLVFDDKHASQMCKTLLSRFIDQGKSLQSGKGSFILDLADNFDGLYQTICSELDQEETTLILYHLLHRNSLFRNYVLARKDIQNMVLPMLKTIYLAKDTSCRHMYMSLIILLILTEDTEFNKKIHRVRVTAKWYYRSLPEEISLGGLIILVTARTVQFNLLKTRDEYLHINCLAALANMSSQFKNLHPYVCQRLVSLFGVLAKTYERANQELVIIERALRIILEVFNSCLANQMVHNVDLVYNLLYERQIFVPLRNNPAFEDIVKNLEEVLDYFNSKIDGENGPCDDVNDVLAIICNASARWPSHKLQKFPELKFKYVEEEKPENFFIPYVWSLVTTRANLYWNKSPFPAPNV</sequence>
<reference evidence="5 7" key="1">
    <citation type="submission" date="2020-02" db="EMBL/GenBank/DDBJ databases">
        <authorList>
            <person name="Ferguson B K."/>
        </authorList>
    </citation>
    <scope>NUCLEOTIDE SEQUENCE [LARGE SCALE GENOMIC DNA]</scope>
</reference>
<keyword evidence="7" id="KW-1185">Reference proteome</keyword>
<evidence type="ECO:0000313" key="7">
    <source>
        <dbReference type="Proteomes" id="UP000479000"/>
    </source>
</evidence>
<evidence type="ECO:0000256" key="1">
    <source>
        <dbReference type="ARBA" id="ARBA00010603"/>
    </source>
</evidence>
<evidence type="ECO:0000256" key="4">
    <source>
        <dbReference type="ARBA" id="ARBA00023288"/>
    </source>
</evidence>
<evidence type="ECO:0000313" key="5">
    <source>
        <dbReference type="EMBL" id="CAB0015445.1"/>
    </source>
</evidence>
<accession>A0A6H5HGS8</accession>
<dbReference type="AlphaFoldDB" id="A0A6H5HGS8"/>
<name>A0A6H5HGS8_9HEMI</name>
<dbReference type="Pfam" id="PF09742">
    <property type="entry name" value="Dymeclin"/>
    <property type="match status" value="2"/>
</dbReference>
<dbReference type="PANTHER" id="PTHR12895">
    <property type="entry name" value="DYMECLIN"/>
    <property type="match status" value="1"/>
</dbReference>
<dbReference type="Proteomes" id="UP000479000">
    <property type="component" value="Unassembled WGS sequence"/>
</dbReference>
<evidence type="ECO:0000256" key="2">
    <source>
        <dbReference type="ARBA" id="ARBA00015736"/>
    </source>
</evidence>
<keyword evidence="3" id="KW-0519">Myristate</keyword>
<dbReference type="OrthoDB" id="10253409at2759"/>
<evidence type="ECO:0000313" key="6">
    <source>
        <dbReference type="EMBL" id="CAB0015448.1"/>
    </source>
</evidence>
<gene>
    <name evidence="5" type="ORF">NTEN_LOCUS19785</name>
    <name evidence="6" type="ORF">NTEN_LOCUS19788</name>
</gene>
<comment type="similarity">
    <text evidence="1">Belongs to the dymeclin family.</text>
</comment>
<protein>
    <recommendedName>
        <fullName evidence="2">Dymeclin</fullName>
    </recommendedName>
</protein>
<evidence type="ECO:0000256" key="3">
    <source>
        <dbReference type="ARBA" id="ARBA00022707"/>
    </source>
</evidence>
<dbReference type="EMBL" id="CADCXU010029119">
    <property type="protein sequence ID" value="CAB0015448.1"/>
    <property type="molecule type" value="Genomic_DNA"/>
</dbReference>
<dbReference type="EMBL" id="CADCXU010029118">
    <property type="protein sequence ID" value="CAB0015445.1"/>
    <property type="molecule type" value="Genomic_DNA"/>
</dbReference>